<evidence type="ECO:0000313" key="1">
    <source>
        <dbReference type="EMBL" id="KAH1180107.1"/>
    </source>
</evidence>
<organism evidence="1 2">
    <name type="scientific">Mauremys mutica</name>
    <name type="common">yellowpond turtle</name>
    <dbReference type="NCBI Taxonomy" id="74926"/>
    <lineage>
        <taxon>Eukaryota</taxon>
        <taxon>Metazoa</taxon>
        <taxon>Chordata</taxon>
        <taxon>Craniata</taxon>
        <taxon>Vertebrata</taxon>
        <taxon>Euteleostomi</taxon>
        <taxon>Archelosauria</taxon>
        <taxon>Testudinata</taxon>
        <taxon>Testudines</taxon>
        <taxon>Cryptodira</taxon>
        <taxon>Durocryptodira</taxon>
        <taxon>Testudinoidea</taxon>
        <taxon>Geoemydidae</taxon>
        <taxon>Geoemydinae</taxon>
        <taxon>Mauremys</taxon>
    </lineage>
</organism>
<name>A0A9D3XI32_9SAUR</name>
<evidence type="ECO:0000313" key="2">
    <source>
        <dbReference type="Proteomes" id="UP000827986"/>
    </source>
</evidence>
<proteinExistence type="predicted"/>
<comment type="caution">
    <text evidence="1">The sequence shown here is derived from an EMBL/GenBank/DDBJ whole genome shotgun (WGS) entry which is preliminary data.</text>
</comment>
<protein>
    <submittedName>
        <fullName evidence="1">Uncharacterized protein</fullName>
    </submittedName>
</protein>
<keyword evidence="2" id="KW-1185">Reference proteome</keyword>
<accession>A0A9D3XI32</accession>
<dbReference type="EMBL" id="JAHDVG010000470">
    <property type="protein sequence ID" value="KAH1180107.1"/>
    <property type="molecule type" value="Genomic_DNA"/>
</dbReference>
<gene>
    <name evidence="1" type="ORF">KIL84_008943</name>
</gene>
<sequence>MYTVLLRTAQPSHNPVATAREAFVRLAGAVSAKREIQNYETYRPSLPAPWASIVRLQKINACTLQGKFSFGLLPFKISVYPLVQRPQLPIEHTKNTHNRKK</sequence>
<dbReference type="Proteomes" id="UP000827986">
    <property type="component" value="Unassembled WGS sequence"/>
</dbReference>
<dbReference type="AlphaFoldDB" id="A0A9D3XI32"/>
<reference evidence="1" key="1">
    <citation type="submission" date="2021-09" db="EMBL/GenBank/DDBJ databases">
        <title>The genome of Mauremys mutica provides insights into the evolution of semi-aquatic lifestyle.</title>
        <authorList>
            <person name="Gong S."/>
            <person name="Gao Y."/>
        </authorList>
    </citation>
    <scope>NUCLEOTIDE SEQUENCE</scope>
    <source>
        <strain evidence="1">MM-2020</strain>
        <tissue evidence="1">Muscle</tissue>
    </source>
</reference>